<dbReference type="EMBL" id="PQWM01000078">
    <property type="protein sequence ID" value="RDZ05521.1"/>
    <property type="molecule type" value="Genomic_DNA"/>
</dbReference>
<protein>
    <submittedName>
        <fullName evidence="1">Uncharacterized protein</fullName>
    </submittedName>
</protein>
<dbReference type="AlphaFoldDB" id="A0A3D8WTN1"/>
<gene>
    <name evidence="1" type="ORF">C3744_29515</name>
</gene>
<dbReference type="Proteomes" id="UP000256519">
    <property type="component" value="Unassembled WGS sequence"/>
</dbReference>
<sequence>MEGSKLPNREYPYYFIKLGKLYYVYHSYKNVKKKEVSSYEFTNDESLAFPIDEESAKQLADECGGHIVMKNATFNDYISQGERWSNFIDSKKKNIWRIYIIN</sequence>
<comment type="caution">
    <text evidence="1">The sequence shown here is derived from an EMBL/GenBank/DDBJ whole genome shotgun (WGS) entry which is preliminary data.</text>
</comment>
<accession>A0A3D8WTN1</accession>
<evidence type="ECO:0000313" key="1">
    <source>
        <dbReference type="EMBL" id="RDZ05521.1"/>
    </source>
</evidence>
<proteinExistence type="predicted"/>
<name>A0A3D8WTN1_PRIMG</name>
<organism evidence="1 2">
    <name type="scientific">Priestia megaterium</name>
    <name type="common">Bacillus megaterium</name>
    <dbReference type="NCBI Taxonomy" id="1404"/>
    <lineage>
        <taxon>Bacteria</taxon>
        <taxon>Bacillati</taxon>
        <taxon>Bacillota</taxon>
        <taxon>Bacilli</taxon>
        <taxon>Bacillales</taxon>
        <taxon>Bacillaceae</taxon>
        <taxon>Priestia</taxon>
    </lineage>
</organism>
<dbReference type="RefSeq" id="WP_043978948.1">
    <property type="nucleotide sequence ID" value="NZ_CP187632.1"/>
</dbReference>
<evidence type="ECO:0000313" key="2">
    <source>
        <dbReference type="Proteomes" id="UP000256519"/>
    </source>
</evidence>
<reference evidence="1 2" key="1">
    <citation type="journal article" date="2018" name="Appl. Environ. Microbiol.">
        <title>Antimicrobial susceptibility testing and tentative epidemiological cut-off values of five Bacillus species relevant for use as animal feed additives or for plant protection.</title>
        <authorList>
            <person name="Agerso Y."/>
            <person name="Stuer-Lauridsen B."/>
            <person name="Bjerre K."/>
            <person name="Jensen M.G."/>
            <person name="Johansen E."/>
            <person name="Bennedsen M."/>
            <person name="Brockmann E."/>
            <person name="Nielsen B."/>
        </authorList>
    </citation>
    <scope>NUCLEOTIDE SEQUENCE [LARGE SCALE GENOMIC DNA]</scope>
    <source>
        <strain evidence="1 2">CHCC20162</strain>
    </source>
</reference>